<dbReference type="InterPro" id="IPR036866">
    <property type="entry name" value="RibonucZ/Hydroxyglut_hydro"/>
</dbReference>
<gene>
    <name evidence="3" type="ORF">SAMN04489841_3628</name>
</gene>
<dbReference type="AlphaFoldDB" id="A0A1H9NJN8"/>
<evidence type="ECO:0000256" key="1">
    <source>
        <dbReference type="SAM" id="MobiDB-lite"/>
    </source>
</evidence>
<dbReference type="PANTHER" id="PTHR11203">
    <property type="entry name" value="CLEAVAGE AND POLYADENYLATION SPECIFICITY FACTOR FAMILY MEMBER"/>
    <property type="match status" value="1"/>
</dbReference>
<evidence type="ECO:0000313" key="3">
    <source>
        <dbReference type="EMBL" id="SER36156.1"/>
    </source>
</evidence>
<feature type="region of interest" description="Disordered" evidence="1">
    <location>
        <begin position="457"/>
        <end position="486"/>
    </location>
</feature>
<proteinExistence type="predicted"/>
<reference evidence="4" key="1">
    <citation type="submission" date="2016-10" db="EMBL/GenBank/DDBJ databases">
        <authorList>
            <person name="Varghese N."/>
            <person name="Submissions S."/>
        </authorList>
    </citation>
    <scope>NUCLEOTIDE SEQUENCE [LARGE SCALE GENOMIC DNA]</scope>
    <source>
        <strain evidence="4">DSM 25055</strain>
    </source>
</reference>
<dbReference type="InterPro" id="IPR001279">
    <property type="entry name" value="Metallo-B-lactamas"/>
</dbReference>
<dbReference type="PANTHER" id="PTHR11203:SF37">
    <property type="entry name" value="INTEGRATOR COMPLEX SUBUNIT 11"/>
    <property type="match status" value="1"/>
</dbReference>
<dbReference type="Gene3D" id="3.60.15.10">
    <property type="entry name" value="Ribonuclease Z/Hydroxyacylglutathione hydrolase-like"/>
    <property type="match status" value="1"/>
</dbReference>
<dbReference type="Proteomes" id="UP000199114">
    <property type="component" value="Unassembled WGS sequence"/>
</dbReference>
<feature type="compositionally biased region" description="Basic and acidic residues" evidence="1">
    <location>
        <begin position="476"/>
        <end position="486"/>
    </location>
</feature>
<dbReference type="EMBL" id="FOFD01000005">
    <property type="protein sequence ID" value="SER36156.1"/>
    <property type="molecule type" value="Genomic_DNA"/>
</dbReference>
<dbReference type="OrthoDB" id="326442at2157"/>
<dbReference type="RefSeq" id="WP_090620110.1">
    <property type="nucleotide sequence ID" value="NZ_FOFD01000005.1"/>
</dbReference>
<feature type="domain" description="Metallo-beta-lactamase" evidence="2">
    <location>
        <begin position="13"/>
        <end position="216"/>
    </location>
</feature>
<dbReference type="SMART" id="SM00849">
    <property type="entry name" value="Lactamase_B"/>
    <property type="match status" value="1"/>
</dbReference>
<dbReference type="Pfam" id="PF12706">
    <property type="entry name" value="Lactamase_B_2"/>
    <property type="match status" value="1"/>
</dbReference>
<accession>A0A1H9NJN8</accession>
<evidence type="ECO:0000313" key="4">
    <source>
        <dbReference type="Proteomes" id="UP000199114"/>
    </source>
</evidence>
<dbReference type="SUPFAM" id="SSF56281">
    <property type="entry name" value="Metallo-hydrolase/oxidoreductase"/>
    <property type="match status" value="1"/>
</dbReference>
<dbReference type="STRING" id="1186196.SAMN04489841_3628"/>
<keyword evidence="4" id="KW-1185">Reference proteome</keyword>
<dbReference type="GO" id="GO:0004521">
    <property type="term" value="F:RNA endonuclease activity"/>
    <property type="evidence" value="ECO:0007669"/>
    <property type="project" value="TreeGrafter"/>
</dbReference>
<organism evidence="3 4">
    <name type="scientific">Natrinema salaciae</name>
    <dbReference type="NCBI Taxonomy" id="1186196"/>
    <lineage>
        <taxon>Archaea</taxon>
        <taxon>Methanobacteriati</taxon>
        <taxon>Methanobacteriota</taxon>
        <taxon>Stenosarchaea group</taxon>
        <taxon>Halobacteria</taxon>
        <taxon>Halobacteriales</taxon>
        <taxon>Natrialbaceae</taxon>
        <taxon>Natrinema</taxon>
    </lineage>
</organism>
<name>A0A1H9NJN8_9EURY</name>
<protein>
    <submittedName>
        <fullName evidence="3">Putative mRNA 3-end processing factor</fullName>
    </submittedName>
</protein>
<evidence type="ECO:0000259" key="2">
    <source>
        <dbReference type="SMART" id="SM00849"/>
    </source>
</evidence>
<sequence>MRVSYQNTNIRGGNESTLLRFTTDDGTRACILVDAGDGVELDSLLAADEYLNAILLTHAHIDHYRTLARNVRHNAPIYASPATATALEHALPEARKDNDVGDVSDALDALEPIDDWTSILHDLEVRPVSAGHTPGAAGFVVRFRDETVADGLLNGERHLLVTGDFTTRPCAGFPGLDPTFPFDIDAVLLNVSTDESYPTALNESLETVLERAYAGSRVVVATSSLTGVHYAVLLGRITAELDRSLPITLVGQAAKLYNALEFDVPGVETRAVFDGTAEVLEEGRVTIAGPETPARGSASRLLDAIEDDPAGVFVQLATGDAAAISDVRCTTQHVELRNHPSLETIDEFVGDLAPMHVVVKHATGDALNRFQRRFDHCFVWGTNDDDIHRLYEAGEWRAPGWITDTTATRIRKRRWETVQRQSFASDGTVPSVRRDSVDLEAEGVDIEALENAFARAPTDPYADSVPTDDATVTETGTDRSRERADDDSIEVELLERLEAIESKLDRSTETVPARVLTDGDGEQFLRLLERADVDAGDVVEVVLPEADTE</sequence>
<dbReference type="InterPro" id="IPR050698">
    <property type="entry name" value="MBL"/>
</dbReference>